<protein>
    <submittedName>
        <fullName evidence="2">Alpha/beta hydrolase</fullName>
    </submittedName>
</protein>
<evidence type="ECO:0000313" key="3">
    <source>
        <dbReference type="Proteomes" id="UP000179076"/>
    </source>
</evidence>
<dbReference type="InterPro" id="IPR000073">
    <property type="entry name" value="AB_hydrolase_1"/>
</dbReference>
<comment type="caution">
    <text evidence="2">The sequence shown here is derived from an EMBL/GenBank/DDBJ whole genome shotgun (WGS) entry which is preliminary data.</text>
</comment>
<keyword evidence="2" id="KW-0378">Hydrolase</keyword>
<dbReference type="InterPro" id="IPR050471">
    <property type="entry name" value="AB_hydrolase"/>
</dbReference>
<evidence type="ECO:0000259" key="1">
    <source>
        <dbReference type="Pfam" id="PF00561"/>
    </source>
</evidence>
<evidence type="ECO:0000313" key="2">
    <source>
        <dbReference type="EMBL" id="OGI63402.1"/>
    </source>
</evidence>
<dbReference type="InterPro" id="IPR029058">
    <property type="entry name" value="AB_hydrolase_fold"/>
</dbReference>
<dbReference type="Pfam" id="PF00561">
    <property type="entry name" value="Abhydrolase_1"/>
    <property type="match status" value="1"/>
</dbReference>
<feature type="domain" description="AB hydrolase-1" evidence="1">
    <location>
        <begin position="41"/>
        <end position="221"/>
    </location>
</feature>
<proteinExistence type="predicted"/>
<dbReference type="AlphaFoldDB" id="A0A1F6V190"/>
<dbReference type="EMBL" id="MFSP01000155">
    <property type="protein sequence ID" value="OGI63402.1"/>
    <property type="molecule type" value="Genomic_DNA"/>
</dbReference>
<name>A0A1F6V190_9PROT</name>
<accession>A0A1F6V190</accession>
<sequence length="238" mass="26012">MTRATLPIVLVPGLNCSARIYTGQIPPLWRFGPVTVANHTHGDSVAAIARDILANASAKFLLVGFSLGGYIAFEMFRQAPQRIAALALVDTSARPDAPAQTALRQQRIRQAQEGRFREVVAEQFPALVHPSRHADTALQRDYRRMADETGAELFVQHQRAIIQRADSRPDLGRIRCPTLVLVGDSDQIMPPDAAKEMAEAILGARLVVVPDCGHLAPIERPDAVCAALVEFTESIHSR</sequence>
<dbReference type="SUPFAM" id="SSF53474">
    <property type="entry name" value="alpha/beta-Hydrolases"/>
    <property type="match status" value="1"/>
</dbReference>
<dbReference type="Proteomes" id="UP000179076">
    <property type="component" value="Unassembled WGS sequence"/>
</dbReference>
<dbReference type="PRINTS" id="PR00111">
    <property type="entry name" value="ABHYDROLASE"/>
</dbReference>
<dbReference type="Gene3D" id="3.40.50.1820">
    <property type="entry name" value="alpha/beta hydrolase"/>
    <property type="match status" value="1"/>
</dbReference>
<organism evidence="2 3">
    <name type="scientific">Candidatus Muproteobacteria bacterium RBG_16_60_9</name>
    <dbReference type="NCBI Taxonomy" id="1817755"/>
    <lineage>
        <taxon>Bacteria</taxon>
        <taxon>Pseudomonadati</taxon>
        <taxon>Pseudomonadota</taxon>
        <taxon>Candidatus Muproteobacteria</taxon>
    </lineage>
</organism>
<dbReference type="GO" id="GO:0016787">
    <property type="term" value="F:hydrolase activity"/>
    <property type="evidence" value="ECO:0007669"/>
    <property type="project" value="UniProtKB-KW"/>
</dbReference>
<dbReference type="PANTHER" id="PTHR43433:SF4">
    <property type="entry name" value="NON-HEME CHLOROPEROXIDASE-RELATED"/>
    <property type="match status" value="1"/>
</dbReference>
<gene>
    <name evidence="2" type="ORF">A2W18_08790</name>
</gene>
<reference evidence="2 3" key="1">
    <citation type="journal article" date="2016" name="Nat. Commun.">
        <title>Thousands of microbial genomes shed light on interconnected biogeochemical processes in an aquifer system.</title>
        <authorList>
            <person name="Anantharaman K."/>
            <person name="Brown C.T."/>
            <person name="Hug L.A."/>
            <person name="Sharon I."/>
            <person name="Castelle C.J."/>
            <person name="Probst A.J."/>
            <person name="Thomas B.C."/>
            <person name="Singh A."/>
            <person name="Wilkins M.J."/>
            <person name="Karaoz U."/>
            <person name="Brodie E.L."/>
            <person name="Williams K.H."/>
            <person name="Hubbard S.S."/>
            <person name="Banfield J.F."/>
        </authorList>
    </citation>
    <scope>NUCLEOTIDE SEQUENCE [LARGE SCALE GENOMIC DNA]</scope>
</reference>
<dbReference type="PANTHER" id="PTHR43433">
    <property type="entry name" value="HYDROLASE, ALPHA/BETA FOLD FAMILY PROTEIN"/>
    <property type="match status" value="1"/>
</dbReference>